<dbReference type="SUPFAM" id="SSF48613">
    <property type="entry name" value="Heme oxygenase-like"/>
    <property type="match status" value="1"/>
</dbReference>
<dbReference type="GO" id="GO:0042167">
    <property type="term" value="P:heme catabolic process"/>
    <property type="evidence" value="ECO:0007669"/>
    <property type="project" value="TreeGrafter"/>
</dbReference>
<sequence length="209" mass="22362">MTATAVDRLRTSTRAWHDALETTAFATAMLAGTLPLDRYVAQLAAYRTVLEALEGELSRATHPAPASVWSPTLAKLSLVDSDLRYFAGRGSAPKPWGTDEAEAFAQEIRHTAAANPQALLGFLYVLEGSTLGALILRRHVTTAYGLRDTDGVAYYCSGDRDRWARFTACMNAALADPEAQSRAIAAAGRAYHHTEAIARALSEGLAPGA</sequence>
<comment type="caution">
    <text evidence="4">The sequence shown here is derived from an EMBL/GenBank/DDBJ whole genome shotgun (WGS) entry which is preliminary data.</text>
</comment>
<evidence type="ECO:0000313" key="4">
    <source>
        <dbReference type="EMBL" id="KUO20176.1"/>
    </source>
</evidence>
<dbReference type="InterPro" id="IPR002051">
    <property type="entry name" value="Haem_Oase"/>
</dbReference>
<dbReference type="AlphaFoldDB" id="A0A101V0C1"/>
<dbReference type="InterPro" id="IPR016053">
    <property type="entry name" value="Haem_Oase-like"/>
</dbReference>
<keyword evidence="3" id="KW-0408">Iron</keyword>
<dbReference type="RefSeq" id="WP_067021320.1">
    <property type="nucleotide sequence ID" value="NZ_KQ949082.1"/>
</dbReference>
<evidence type="ECO:0000256" key="3">
    <source>
        <dbReference type="ARBA" id="ARBA00023004"/>
    </source>
</evidence>
<evidence type="ECO:0000313" key="5">
    <source>
        <dbReference type="Proteomes" id="UP000053260"/>
    </source>
</evidence>
<keyword evidence="2" id="KW-0479">Metal-binding</keyword>
<evidence type="ECO:0000256" key="1">
    <source>
        <dbReference type="ARBA" id="ARBA00022617"/>
    </source>
</evidence>
<dbReference type="GO" id="GO:0020037">
    <property type="term" value="F:heme binding"/>
    <property type="evidence" value="ECO:0007669"/>
    <property type="project" value="TreeGrafter"/>
</dbReference>
<dbReference type="CDD" id="cd19165">
    <property type="entry name" value="HemeO"/>
    <property type="match status" value="1"/>
</dbReference>
<organism evidence="4 5">
    <name type="scientific">Streptomyces dysideae</name>
    <dbReference type="NCBI Taxonomy" id="909626"/>
    <lineage>
        <taxon>Bacteria</taxon>
        <taxon>Bacillati</taxon>
        <taxon>Actinomycetota</taxon>
        <taxon>Actinomycetes</taxon>
        <taxon>Kitasatosporales</taxon>
        <taxon>Streptomycetaceae</taxon>
        <taxon>Streptomyces</taxon>
    </lineage>
</organism>
<dbReference type="GO" id="GO:0046872">
    <property type="term" value="F:metal ion binding"/>
    <property type="evidence" value="ECO:0007669"/>
    <property type="project" value="UniProtKB-KW"/>
</dbReference>
<reference evidence="4 5" key="1">
    <citation type="submission" date="2015-10" db="EMBL/GenBank/DDBJ databases">
        <title>Draft genome sequence of Streptomyces sp. RV15, isolated from a marine sponge.</title>
        <authorList>
            <person name="Ruckert C."/>
            <person name="Abdelmohsen U.R."/>
            <person name="Winkler A."/>
            <person name="Hentschel U."/>
            <person name="Kalinowski J."/>
            <person name="Kampfer P."/>
            <person name="Glaeser S."/>
        </authorList>
    </citation>
    <scope>NUCLEOTIDE SEQUENCE [LARGE SCALE GENOMIC DNA]</scope>
    <source>
        <strain evidence="4 5">RV15</strain>
    </source>
</reference>
<proteinExistence type="predicted"/>
<protein>
    <submittedName>
        <fullName evidence="4">Heme oxygenase</fullName>
    </submittedName>
</protein>
<dbReference type="GO" id="GO:0004392">
    <property type="term" value="F:heme oxygenase (decyclizing) activity"/>
    <property type="evidence" value="ECO:0007669"/>
    <property type="project" value="InterPro"/>
</dbReference>
<dbReference type="Gene3D" id="1.20.910.10">
    <property type="entry name" value="Heme oxygenase-like"/>
    <property type="match status" value="1"/>
</dbReference>
<keyword evidence="5" id="KW-1185">Reference proteome</keyword>
<dbReference type="Pfam" id="PF01126">
    <property type="entry name" value="Heme_oxygenase"/>
    <property type="match status" value="1"/>
</dbReference>
<dbReference type="GO" id="GO:0006979">
    <property type="term" value="P:response to oxidative stress"/>
    <property type="evidence" value="ECO:0007669"/>
    <property type="project" value="TreeGrafter"/>
</dbReference>
<dbReference type="PANTHER" id="PTHR10720">
    <property type="entry name" value="HEME OXYGENASE"/>
    <property type="match status" value="1"/>
</dbReference>
<dbReference type="GO" id="GO:0006788">
    <property type="term" value="P:heme oxidation"/>
    <property type="evidence" value="ECO:0007669"/>
    <property type="project" value="InterPro"/>
</dbReference>
<dbReference type="OrthoDB" id="9149607at2"/>
<name>A0A101V0C1_9ACTN</name>
<dbReference type="Proteomes" id="UP000053260">
    <property type="component" value="Unassembled WGS sequence"/>
</dbReference>
<keyword evidence="1" id="KW-0349">Heme</keyword>
<dbReference type="EMBL" id="LMXB01000041">
    <property type="protein sequence ID" value="KUO20176.1"/>
    <property type="molecule type" value="Genomic_DNA"/>
</dbReference>
<gene>
    <name evidence="4" type="ORF">AQJ91_15430</name>
</gene>
<dbReference type="PANTHER" id="PTHR10720:SF0">
    <property type="entry name" value="HEME OXYGENASE"/>
    <property type="match status" value="1"/>
</dbReference>
<evidence type="ECO:0000256" key="2">
    <source>
        <dbReference type="ARBA" id="ARBA00022723"/>
    </source>
</evidence>
<dbReference type="InterPro" id="IPR016084">
    <property type="entry name" value="Haem_Oase-like_multi-hlx"/>
</dbReference>
<dbReference type="STRING" id="909626.AQJ91_15430"/>
<accession>A0A101V0C1</accession>